<feature type="chain" id="PRO_5046668284" description="DUF4138 domain-containing protein" evidence="1">
    <location>
        <begin position="22"/>
        <end position="380"/>
    </location>
</feature>
<reference evidence="2 3" key="1">
    <citation type="submission" date="2023-11" db="EMBL/GenBank/DDBJ databases">
        <title>First isolation, identification, and characterization of non-pathogenic Epilithonimonas ginsengisoli isolated from diseased farmed rainbow trout (Oncorhynchus mykiss) in Chile.</title>
        <authorList>
            <person name="Miranda C.D."/>
            <person name="Irgang R."/>
            <person name="Concha C."/>
            <person name="Rojas R."/>
            <person name="Avendano R."/>
        </authorList>
    </citation>
    <scope>NUCLEOTIDE SEQUENCE [LARGE SCALE GENOMIC DNA]</scope>
    <source>
        <strain evidence="2 3">FP99</strain>
    </source>
</reference>
<dbReference type="Proteomes" id="UP001204439">
    <property type="component" value="Unassembled WGS sequence"/>
</dbReference>
<proteinExistence type="predicted"/>
<evidence type="ECO:0000313" key="2">
    <source>
        <dbReference type="EMBL" id="MDW8551050.1"/>
    </source>
</evidence>
<evidence type="ECO:0000256" key="1">
    <source>
        <dbReference type="SAM" id="SignalP"/>
    </source>
</evidence>
<gene>
    <name evidence="2" type="ORF">NG800_019185</name>
</gene>
<evidence type="ECO:0008006" key="4">
    <source>
        <dbReference type="Google" id="ProtNLM"/>
    </source>
</evidence>
<organism evidence="2 3">
    <name type="scientific">Epilithonimonas ginsengisoli</name>
    <dbReference type="NCBI Taxonomy" id="1245592"/>
    <lineage>
        <taxon>Bacteria</taxon>
        <taxon>Pseudomonadati</taxon>
        <taxon>Bacteroidota</taxon>
        <taxon>Flavobacteriia</taxon>
        <taxon>Flavobacteriales</taxon>
        <taxon>Weeksellaceae</taxon>
        <taxon>Chryseobacterium group</taxon>
        <taxon>Epilithonimonas</taxon>
    </lineage>
</organism>
<evidence type="ECO:0000313" key="3">
    <source>
        <dbReference type="Proteomes" id="UP001204439"/>
    </source>
</evidence>
<keyword evidence="1" id="KW-0732">Signal</keyword>
<protein>
    <recommendedName>
        <fullName evidence="4">DUF4138 domain-containing protein</fullName>
    </recommendedName>
</protein>
<feature type="signal peptide" evidence="1">
    <location>
        <begin position="1"/>
        <end position="21"/>
    </location>
</feature>
<keyword evidence="3" id="KW-1185">Reference proteome</keyword>
<dbReference type="RefSeq" id="WP_063970546.1">
    <property type="nucleotide sequence ID" value="NZ_JAMXLT020000062.1"/>
</dbReference>
<comment type="caution">
    <text evidence="2">The sequence shown here is derived from an EMBL/GenBank/DDBJ whole genome shotgun (WGS) entry which is preliminary data.</text>
</comment>
<name>A0ABU4JN07_9FLAO</name>
<accession>A0ABU4JN07</accession>
<sequence>MKLTSILFIFFLTFFSTNLFAEHPKANFGKYGIQKYSTLAEYQKYVGEIVTYLPTEPLSYEDKKDFKGKFNQEYVITKITGNDKQMTFILQENGGKSNFKMIIANGDYDYFITFCITDYYTVPLLLIDKLNKDKVNLIGLKFINDKVKSVYEVVDVLVLTVKSDRIFDKPYPTVNYVLKNLMTEEKQTLPAEGAEKNVFKKDLKGKYVSTLVKIEKPVDSKIRYGKTKLVESEGVKKYSYVDDYIDILIFGTQDDFSFMLKNISQNSIKLIWNESVFVDFDGKSSKVMHEGVKYSQKNENQPSSIIIKDAILSEVVVPTSNVRYSDVLKKWVTDSMYPRENGLNPGELKLMLPIQVKDVVNEYLFVFKVEWLYDHPEIIK</sequence>
<dbReference type="EMBL" id="JAMXLT020000062">
    <property type="protein sequence ID" value="MDW8551050.1"/>
    <property type="molecule type" value="Genomic_DNA"/>
</dbReference>